<dbReference type="STRING" id="48698.ENSPFOP00000024274"/>
<evidence type="ECO:0000256" key="1">
    <source>
        <dbReference type="SAM" id="MobiDB-lite"/>
    </source>
</evidence>
<dbReference type="OMA" id="CINAPLA"/>
<dbReference type="FunFam" id="1.10.10.60:FF:000032">
    <property type="entry name" value="Zinc finger and SCAN domain-containing 20"/>
    <property type="match status" value="1"/>
</dbReference>
<dbReference type="Gene3D" id="1.10.10.60">
    <property type="entry name" value="Homeodomain-like"/>
    <property type="match status" value="1"/>
</dbReference>
<name>A0A096LYN3_POEFO</name>
<proteinExistence type="predicted"/>
<evidence type="ECO:0000313" key="3">
    <source>
        <dbReference type="Ensembl" id="ENSPFOP00000024274.1"/>
    </source>
</evidence>
<dbReference type="eggNOG" id="KOG1721">
    <property type="taxonomic scope" value="Eukaryota"/>
</dbReference>
<feature type="domain" description="Myb/SANT-like DNA-binding" evidence="2">
    <location>
        <begin position="39"/>
        <end position="131"/>
    </location>
</feature>
<dbReference type="Pfam" id="PF13837">
    <property type="entry name" value="Myb_DNA-bind_4"/>
    <property type="match status" value="1"/>
</dbReference>
<feature type="compositionally biased region" description="Pro residues" evidence="1">
    <location>
        <begin position="302"/>
        <end position="311"/>
    </location>
</feature>
<dbReference type="GeneTree" id="ENSGT00940000175409"/>
<dbReference type="PANTHER" id="PTHR47595">
    <property type="entry name" value="HEAT SHOCK 70 KDA PROTEIN 14"/>
    <property type="match status" value="1"/>
</dbReference>
<reference evidence="3" key="2">
    <citation type="submission" date="2025-08" db="UniProtKB">
        <authorList>
            <consortium name="Ensembl"/>
        </authorList>
    </citation>
    <scope>IDENTIFICATION</scope>
</reference>
<dbReference type="EMBL" id="AYCK01000619">
    <property type="status" value="NOT_ANNOTATED_CDS"/>
    <property type="molecule type" value="Genomic_DNA"/>
</dbReference>
<feature type="region of interest" description="Disordered" evidence="1">
    <location>
        <begin position="290"/>
        <end position="374"/>
    </location>
</feature>
<dbReference type="PANTHER" id="PTHR47595:SF1">
    <property type="entry name" value="MYB_SANT-LIKE DNA-BINDING DOMAIN-CONTAINING PROTEIN"/>
    <property type="match status" value="1"/>
</dbReference>
<dbReference type="InterPro" id="IPR044822">
    <property type="entry name" value="Myb_DNA-bind_4"/>
</dbReference>
<sequence>MPSGPEIATKTGSTAQGILGKYNQNNSFPPLPGKMARGQTWSEEEVKALIKIWADENVLQLLLTTHKNKQVFKLISGDMEALGFPRTASQCRTKVKKLRQQYVKIRNMLRNNGSTGDAKEQFPWYDELDAMLGNLPTSSQYVLESCKEEPLSPSSLELSDSESTEQDQDSEKMDKRAADIKAEETPITISLLDEERSRPKVTVPGAQKRKKNTKTDKFEKMFESYMDEKKKMDEAECERMKQEQASFEEFLKMQQQAEERRFQLMQEQQKANSKMFFQMMTSFLHAATPQSMTPSTLQQSMTPPPVTPPLWPSAHTLTDDSPLFNGHQQNTAGSPHTVVAPAQTPQEPNMATTSQHSASSDSGDANKDVLEFSS</sequence>
<feature type="compositionally biased region" description="Basic and acidic residues" evidence="1">
    <location>
        <begin position="364"/>
        <end position="374"/>
    </location>
</feature>
<protein>
    <recommendedName>
        <fullName evidence="2">Myb/SANT-like DNA-binding domain-containing protein</fullName>
    </recommendedName>
</protein>
<dbReference type="Proteomes" id="UP000028760">
    <property type="component" value="Unassembled WGS sequence"/>
</dbReference>
<feature type="compositionally biased region" description="Acidic residues" evidence="1">
    <location>
        <begin position="159"/>
        <end position="168"/>
    </location>
</feature>
<keyword evidence="4" id="KW-1185">Reference proteome</keyword>
<organism evidence="3 4">
    <name type="scientific">Poecilia formosa</name>
    <name type="common">Amazon molly</name>
    <name type="synonym">Limia formosa</name>
    <dbReference type="NCBI Taxonomy" id="48698"/>
    <lineage>
        <taxon>Eukaryota</taxon>
        <taxon>Metazoa</taxon>
        <taxon>Chordata</taxon>
        <taxon>Craniata</taxon>
        <taxon>Vertebrata</taxon>
        <taxon>Euteleostomi</taxon>
        <taxon>Actinopterygii</taxon>
        <taxon>Neopterygii</taxon>
        <taxon>Teleostei</taxon>
        <taxon>Neoteleostei</taxon>
        <taxon>Acanthomorphata</taxon>
        <taxon>Ovalentaria</taxon>
        <taxon>Atherinomorphae</taxon>
        <taxon>Cyprinodontiformes</taxon>
        <taxon>Poeciliidae</taxon>
        <taxon>Poeciliinae</taxon>
        <taxon>Poecilia</taxon>
    </lineage>
</organism>
<evidence type="ECO:0000259" key="2">
    <source>
        <dbReference type="Pfam" id="PF13837"/>
    </source>
</evidence>
<dbReference type="Ensembl" id="ENSPFOT00000027545.1">
    <property type="protein sequence ID" value="ENSPFOP00000024274.1"/>
    <property type="gene ID" value="ENSPFOG00000023073.1"/>
</dbReference>
<feature type="compositionally biased region" description="Basic and acidic residues" evidence="1">
    <location>
        <begin position="169"/>
        <end position="178"/>
    </location>
</feature>
<feature type="compositionally biased region" description="Polar residues" evidence="1">
    <location>
        <begin position="290"/>
        <end position="301"/>
    </location>
</feature>
<feature type="region of interest" description="Disordered" evidence="1">
    <location>
        <begin position="151"/>
        <end position="178"/>
    </location>
</feature>
<dbReference type="AlphaFoldDB" id="A0A096LYN3"/>
<reference evidence="4" key="1">
    <citation type="submission" date="2013-10" db="EMBL/GenBank/DDBJ databases">
        <authorList>
            <person name="Schartl M."/>
            <person name="Warren W."/>
        </authorList>
    </citation>
    <scope>NUCLEOTIDE SEQUENCE [LARGE SCALE GENOMIC DNA]</scope>
    <source>
        <strain evidence="4">female</strain>
    </source>
</reference>
<feature type="compositionally biased region" description="Polar residues" evidence="1">
    <location>
        <begin position="343"/>
        <end position="363"/>
    </location>
</feature>
<accession>A0A096LYN3</accession>
<reference evidence="3" key="3">
    <citation type="submission" date="2025-09" db="UniProtKB">
        <authorList>
            <consortium name="Ensembl"/>
        </authorList>
    </citation>
    <scope>IDENTIFICATION</scope>
</reference>
<evidence type="ECO:0000313" key="4">
    <source>
        <dbReference type="Proteomes" id="UP000028760"/>
    </source>
</evidence>